<dbReference type="RefSeq" id="WP_147851837.1">
    <property type="nucleotide sequence ID" value="NZ_VDUZ01000065.1"/>
</dbReference>
<proteinExistence type="predicted"/>
<dbReference type="EMBL" id="VDUZ01000065">
    <property type="protein sequence ID" value="TXL70113.1"/>
    <property type="molecule type" value="Genomic_DNA"/>
</dbReference>
<comment type="caution">
    <text evidence="1">The sequence shown here is derived from an EMBL/GenBank/DDBJ whole genome shotgun (WGS) entry which is preliminary data.</text>
</comment>
<evidence type="ECO:0000313" key="2">
    <source>
        <dbReference type="Proteomes" id="UP000321638"/>
    </source>
</evidence>
<evidence type="ECO:0000313" key="1">
    <source>
        <dbReference type="EMBL" id="TXL70113.1"/>
    </source>
</evidence>
<evidence type="ECO:0008006" key="3">
    <source>
        <dbReference type="Google" id="ProtNLM"/>
    </source>
</evidence>
<name>A0A5C8P8P4_9HYPH</name>
<sequence>MSLQGVADAGDAGWLSLSAFASRIGKNKSTVSRQVRDGVIPPHAVRRDGSQVMINVEAATAGRQQNMQVLLSRAPASRPAVVDLVDDAPAPVPRGAEGTLAAERAAHERIKRQRAELELKNQLGLLLDKEQVYDAFLQLGLLLRAQLENRRQILAQDLVGITDPAEIGAALERADDRALEQMASEFQKLVDMTTLQPVADAA</sequence>
<protein>
    <recommendedName>
        <fullName evidence="3">Terminase small subunit</fullName>
    </recommendedName>
</protein>
<dbReference type="Proteomes" id="UP000321638">
    <property type="component" value="Unassembled WGS sequence"/>
</dbReference>
<accession>A0A5C8P8P4</accession>
<organism evidence="1 2">
    <name type="scientific">Vineibacter terrae</name>
    <dbReference type="NCBI Taxonomy" id="2586908"/>
    <lineage>
        <taxon>Bacteria</taxon>
        <taxon>Pseudomonadati</taxon>
        <taxon>Pseudomonadota</taxon>
        <taxon>Alphaproteobacteria</taxon>
        <taxon>Hyphomicrobiales</taxon>
        <taxon>Vineibacter</taxon>
    </lineage>
</organism>
<keyword evidence="2" id="KW-1185">Reference proteome</keyword>
<gene>
    <name evidence="1" type="ORF">FHP25_35925</name>
</gene>
<reference evidence="1 2" key="1">
    <citation type="submission" date="2019-06" db="EMBL/GenBank/DDBJ databases">
        <title>New taxonomy in bacterial strain CC-CFT640, isolated from vineyard.</title>
        <authorList>
            <person name="Lin S.-Y."/>
            <person name="Tsai C.-F."/>
            <person name="Young C.-C."/>
        </authorList>
    </citation>
    <scope>NUCLEOTIDE SEQUENCE [LARGE SCALE GENOMIC DNA]</scope>
    <source>
        <strain evidence="1 2">CC-CFT640</strain>
    </source>
</reference>
<dbReference type="AlphaFoldDB" id="A0A5C8P8P4"/>